<comment type="similarity">
    <text evidence="3">Belongs to the serpin family.</text>
</comment>
<dbReference type="Gene3D" id="3.30.497.10">
    <property type="entry name" value="Antithrombin, subunit I, domain 2"/>
    <property type="match status" value="1"/>
</dbReference>
<dbReference type="SUPFAM" id="SSF56574">
    <property type="entry name" value="Serpins"/>
    <property type="match status" value="1"/>
</dbReference>
<dbReference type="InterPro" id="IPR023796">
    <property type="entry name" value="Serpin_dom"/>
</dbReference>
<sequence length="467" mass="54222">MTLERQTKPNLVPIRWTFDMISISFVIYRIKLVHKFNALSIQPFSEELLKMYFRKFLISTLLIGVATGHMPNTELSGDSVHFSLHKLSEAVNTFGFNLFSSMRRIGTSSNVCLCPVSLVNVLSILHYGARGETEKELSKVLFFNDYNLTSTEAAEAFYKLQTELLVSSNHNHYFFNASATILIDEHSNVLQSFQRTVEVLFQIPLTVVNFKDSAQRTVESINTWVAERTRIKILEIIDKIDESADMIVLNAAYFKGRWVHTFSPSDTTYKFFYNYGSRSHLKKFSIFRKVPMMSLTKRLRCYFTHDYSILEIPIRGRNLSMVIYLPSTKEGLFNVENILFPEVFWDNMNLLHRRQVKVTLPRFNFEFHGNLTENLLHLGAKTLFDSHSVNLSGMMSRKRVIFRDVQHKAFLSVSEGGIDAMPPRNSISHKIFAEKYDILFEVDHPFIFFIYDKRLSMILFMGHITEV</sequence>
<dbReference type="InterPro" id="IPR023795">
    <property type="entry name" value="Serpin_CS"/>
</dbReference>
<dbReference type="InterPro" id="IPR042178">
    <property type="entry name" value="Serpin_sf_1"/>
</dbReference>
<dbReference type="EMBL" id="BPLR01021265">
    <property type="protein sequence ID" value="GIX87770.1"/>
    <property type="molecule type" value="Genomic_DNA"/>
</dbReference>
<evidence type="ECO:0000313" key="6">
    <source>
        <dbReference type="Proteomes" id="UP001054945"/>
    </source>
</evidence>
<dbReference type="PANTHER" id="PTHR11461">
    <property type="entry name" value="SERINE PROTEASE INHIBITOR, SERPIN"/>
    <property type="match status" value="1"/>
</dbReference>
<dbReference type="SMART" id="SM00093">
    <property type="entry name" value="SERPIN"/>
    <property type="match status" value="1"/>
</dbReference>
<evidence type="ECO:0000259" key="4">
    <source>
        <dbReference type="SMART" id="SM00093"/>
    </source>
</evidence>
<feature type="domain" description="Serpin" evidence="4">
    <location>
        <begin position="96"/>
        <end position="467"/>
    </location>
</feature>
<dbReference type="InterPro" id="IPR000215">
    <property type="entry name" value="Serpin_fam"/>
</dbReference>
<dbReference type="GO" id="GO:0004867">
    <property type="term" value="F:serine-type endopeptidase inhibitor activity"/>
    <property type="evidence" value="ECO:0007669"/>
    <property type="project" value="UniProtKB-KW"/>
</dbReference>
<comment type="caution">
    <text evidence="5">The sequence shown here is derived from an EMBL/GenBank/DDBJ whole genome shotgun (WGS) entry which is preliminary data.</text>
</comment>
<name>A0AAV4NVJ4_CAEEX</name>
<dbReference type="Proteomes" id="UP001054945">
    <property type="component" value="Unassembled WGS sequence"/>
</dbReference>
<accession>A0AAV4NVJ4</accession>
<evidence type="ECO:0000256" key="3">
    <source>
        <dbReference type="RuleBase" id="RU000411"/>
    </source>
</evidence>
<proteinExistence type="inferred from homology"/>
<dbReference type="GO" id="GO:0005615">
    <property type="term" value="C:extracellular space"/>
    <property type="evidence" value="ECO:0007669"/>
    <property type="project" value="InterPro"/>
</dbReference>
<dbReference type="Gene3D" id="2.30.39.10">
    <property type="entry name" value="Alpha-1-antitrypsin, domain 1"/>
    <property type="match status" value="1"/>
</dbReference>
<keyword evidence="2" id="KW-0722">Serine protease inhibitor</keyword>
<protein>
    <submittedName>
        <fullName evidence="5">Serpin B3</fullName>
    </submittedName>
</protein>
<dbReference type="PANTHER" id="PTHR11461:SF372">
    <property type="entry name" value="ACCESSORY GLAND PROTEIN ACP76A-RELATED"/>
    <property type="match status" value="1"/>
</dbReference>
<dbReference type="AlphaFoldDB" id="A0AAV4NVJ4"/>
<organism evidence="5 6">
    <name type="scientific">Caerostris extrusa</name>
    <name type="common">Bark spider</name>
    <name type="synonym">Caerostris bankana</name>
    <dbReference type="NCBI Taxonomy" id="172846"/>
    <lineage>
        <taxon>Eukaryota</taxon>
        <taxon>Metazoa</taxon>
        <taxon>Ecdysozoa</taxon>
        <taxon>Arthropoda</taxon>
        <taxon>Chelicerata</taxon>
        <taxon>Arachnida</taxon>
        <taxon>Araneae</taxon>
        <taxon>Araneomorphae</taxon>
        <taxon>Entelegynae</taxon>
        <taxon>Araneoidea</taxon>
        <taxon>Araneidae</taxon>
        <taxon>Caerostris</taxon>
    </lineage>
</organism>
<dbReference type="InterPro" id="IPR036186">
    <property type="entry name" value="Serpin_sf"/>
</dbReference>
<dbReference type="PROSITE" id="PS00284">
    <property type="entry name" value="SERPIN"/>
    <property type="match status" value="1"/>
</dbReference>
<dbReference type="Pfam" id="PF00079">
    <property type="entry name" value="Serpin"/>
    <property type="match status" value="1"/>
</dbReference>
<evidence type="ECO:0000313" key="5">
    <source>
        <dbReference type="EMBL" id="GIX87770.1"/>
    </source>
</evidence>
<evidence type="ECO:0000256" key="2">
    <source>
        <dbReference type="ARBA" id="ARBA00022900"/>
    </source>
</evidence>
<dbReference type="InterPro" id="IPR042185">
    <property type="entry name" value="Serpin_sf_2"/>
</dbReference>
<gene>
    <name evidence="5" type="primary">SERPINB3</name>
    <name evidence="5" type="ORF">CEXT_112581</name>
</gene>
<evidence type="ECO:0000256" key="1">
    <source>
        <dbReference type="ARBA" id="ARBA00022690"/>
    </source>
</evidence>
<keyword evidence="1" id="KW-0646">Protease inhibitor</keyword>
<keyword evidence="6" id="KW-1185">Reference proteome</keyword>
<reference evidence="5 6" key="1">
    <citation type="submission" date="2021-06" db="EMBL/GenBank/DDBJ databases">
        <title>Caerostris extrusa draft genome.</title>
        <authorList>
            <person name="Kono N."/>
            <person name="Arakawa K."/>
        </authorList>
    </citation>
    <scope>NUCLEOTIDE SEQUENCE [LARGE SCALE GENOMIC DNA]</scope>
</reference>